<feature type="transmembrane region" description="Helical" evidence="2">
    <location>
        <begin position="6"/>
        <end position="29"/>
    </location>
</feature>
<evidence type="ECO:0000313" key="4">
    <source>
        <dbReference type="Proteomes" id="UP000199679"/>
    </source>
</evidence>
<proteinExistence type="predicted"/>
<dbReference type="Pfam" id="PF14853">
    <property type="entry name" value="Fis1_TPR_C"/>
    <property type="match status" value="1"/>
</dbReference>
<keyword evidence="2" id="KW-0472">Membrane</keyword>
<dbReference type="PROSITE" id="PS50005">
    <property type="entry name" value="TPR"/>
    <property type="match status" value="1"/>
</dbReference>
<dbReference type="AlphaFoldDB" id="A0A1H2CB34"/>
<evidence type="ECO:0000256" key="1">
    <source>
        <dbReference type="PROSITE-ProRule" id="PRU00339"/>
    </source>
</evidence>
<protein>
    <submittedName>
        <fullName evidence="3">Fis1 C-terminal tetratricopeptide repeat-containing protein</fullName>
    </submittedName>
</protein>
<sequence>MLQGLYLYEVILMIGGSILFLVLIFLLIWDVIKGKSITSLLPFFLFPIIMIGWSTIKSISYSNGTVEIQKTADSLAKNPADTTLQVKLEKSVAAFDTTRATKDTVALNAISKAYYALGKYTDATRYNQKTLAINPNMQSAINLKTGIEKQVAIKNNFNKSITQLNTCLAAIDANKGQPNTAVTRQIIGTLKNIKQPVYTDATSSLVIAKALASVDKKEQSMQIVQKVLEADPQSQETLQVKQNIEAGKYKPVVTDSAQTKSLDTKKFNLIIKKAIPVKQ</sequence>
<reference evidence="3 4" key="1">
    <citation type="submission" date="2016-10" db="EMBL/GenBank/DDBJ databases">
        <authorList>
            <person name="de Groot N.N."/>
        </authorList>
    </citation>
    <scope>NUCLEOTIDE SEQUENCE [LARGE SCALE GENOMIC DNA]</scope>
    <source>
        <strain evidence="3 4">MP1X4</strain>
    </source>
</reference>
<dbReference type="Gene3D" id="1.25.40.10">
    <property type="entry name" value="Tetratricopeptide repeat domain"/>
    <property type="match status" value="1"/>
</dbReference>
<keyword evidence="2" id="KW-1133">Transmembrane helix</keyword>
<organism evidence="3 4">
    <name type="scientific">Mucilaginibacter mallensis</name>
    <dbReference type="NCBI Taxonomy" id="652787"/>
    <lineage>
        <taxon>Bacteria</taxon>
        <taxon>Pseudomonadati</taxon>
        <taxon>Bacteroidota</taxon>
        <taxon>Sphingobacteriia</taxon>
        <taxon>Sphingobacteriales</taxon>
        <taxon>Sphingobacteriaceae</taxon>
        <taxon>Mucilaginibacter</taxon>
    </lineage>
</organism>
<dbReference type="EMBL" id="LT629740">
    <property type="protein sequence ID" value="SDT67688.1"/>
    <property type="molecule type" value="Genomic_DNA"/>
</dbReference>
<keyword evidence="2" id="KW-0812">Transmembrane</keyword>
<feature type="transmembrane region" description="Helical" evidence="2">
    <location>
        <begin position="36"/>
        <end position="56"/>
    </location>
</feature>
<keyword evidence="4" id="KW-1185">Reference proteome</keyword>
<dbReference type="InterPro" id="IPR019734">
    <property type="entry name" value="TPR_rpt"/>
</dbReference>
<evidence type="ECO:0000313" key="3">
    <source>
        <dbReference type="EMBL" id="SDT67688.1"/>
    </source>
</evidence>
<keyword evidence="1" id="KW-0802">TPR repeat</keyword>
<dbReference type="OrthoDB" id="1163646at2"/>
<dbReference type="InterPro" id="IPR011990">
    <property type="entry name" value="TPR-like_helical_dom_sf"/>
</dbReference>
<feature type="repeat" description="TPR" evidence="1">
    <location>
        <begin position="104"/>
        <end position="137"/>
    </location>
</feature>
<dbReference type="Proteomes" id="UP000199679">
    <property type="component" value="Chromosome I"/>
</dbReference>
<gene>
    <name evidence="3" type="ORF">SAMN05216490_4821</name>
</gene>
<dbReference type="InterPro" id="IPR028061">
    <property type="entry name" value="Fis1_TPR_C"/>
</dbReference>
<name>A0A1H2CB34_MUCMA</name>
<dbReference type="RefSeq" id="WP_091379364.1">
    <property type="nucleotide sequence ID" value="NZ_LT629740.1"/>
</dbReference>
<evidence type="ECO:0000256" key="2">
    <source>
        <dbReference type="SAM" id="Phobius"/>
    </source>
</evidence>
<dbReference type="SUPFAM" id="SSF48452">
    <property type="entry name" value="TPR-like"/>
    <property type="match status" value="2"/>
</dbReference>
<accession>A0A1H2CB34</accession>